<sequence>MQGIWSRAAQLPGCHCRACLHTVNTVTRRATTGSRRKVLASDVFTACYTAIMATAALLDAGRKDRRRRDLDRQIEEAKSKLAMLRQMEIDEAKNKLATLLVDSAAPDLAQIVTSESTLAHAFRNDRQTKFDALRSIGAYSLETLLGSEEKTQDRKRQLKDVRGFFSMRWRDDNGCTGVTSLAKCAEAIALEEVDDNISQREPANHIQFSRMGDMINDLVDGLLREVYRDPESKAPHSLDSAWTAIRMLRSDGYPRYSHPELDREGATEARRLLNEVNRRIMADWRVPRRERFVAKICYNLLVSDVPPGIHNYNALILGFTQLGEHGLAQAVVDSFLFNSHLKPTGATLICLLHHYRLKRDIVGFYSIIRRLVGQDPRGIGLGRRTISEMRLNPLFRSWAAVRDVSASKGYVFERPNLDQSLMEALLEGLLDFNMLGHAAKVFVACLQEKCAVSVELLDRLLRACIATLDDIATGVLIQGFLGNIDETTSMILGAQSLNPLTVGKLRVLLNIGHAQSSYSCGPATTSHLSIGVVSPASERVTQLVTSLWLRETLTEISLLGHSLKLVERALLGEGSLEHRLDSAISILDSAAKRPKRILERTERTHRLARLVWLQAQVDASERQIKAIEHQMCNILAKSIPRPMRTVALFNQSLSIEKRIEHYRQMHVPGTKQYRTASVFARSRELDADLKAALMEALPVDQRTAGEAPLQALLDRVSRHLSSLQSQEPIEDDSSCFITEAVSPIIRTETEGTAISFSHLRLAAQVVALK</sequence>
<dbReference type="EMBL" id="MU853752">
    <property type="protein sequence ID" value="KAK3946371.1"/>
    <property type="molecule type" value="Genomic_DNA"/>
</dbReference>
<dbReference type="Proteomes" id="UP001303473">
    <property type="component" value="Unassembled WGS sequence"/>
</dbReference>
<keyword evidence="2" id="KW-0812">Transmembrane</keyword>
<keyword evidence="2" id="KW-0472">Membrane</keyword>
<organism evidence="3 4">
    <name type="scientific">Diplogelasinospora grovesii</name>
    <dbReference type="NCBI Taxonomy" id="303347"/>
    <lineage>
        <taxon>Eukaryota</taxon>
        <taxon>Fungi</taxon>
        <taxon>Dikarya</taxon>
        <taxon>Ascomycota</taxon>
        <taxon>Pezizomycotina</taxon>
        <taxon>Sordariomycetes</taxon>
        <taxon>Sordariomycetidae</taxon>
        <taxon>Sordariales</taxon>
        <taxon>Diplogelasinosporaceae</taxon>
        <taxon>Diplogelasinospora</taxon>
    </lineage>
</organism>
<feature type="coiled-coil region" evidence="1">
    <location>
        <begin position="60"/>
        <end position="87"/>
    </location>
</feature>
<gene>
    <name evidence="3" type="ORF">QBC46DRAFT_369608</name>
</gene>
<keyword evidence="4" id="KW-1185">Reference proteome</keyword>
<protein>
    <recommendedName>
        <fullName evidence="5">Pentatricopeptide repeat domain-containing protein</fullName>
    </recommendedName>
</protein>
<comment type="caution">
    <text evidence="3">The sequence shown here is derived from an EMBL/GenBank/DDBJ whole genome shotgun (WGS) entry which is preliminary data.</text>
</comment>
<keyword evidence="2" id="KW-1133">Transmembrane helix</keyword>
<evidence type="ECO:0000313" key="3">
    <source>
        <dbReference type="EMBL" id="KAK3946371.1"/>
    </source>
</evidence>
<keyword evidence="1" id="KW-0175">Coiled coil</keyword>
<evidence type="ECO:0000256" key="2">
    <source>
        <dbReference type="SAM" id="Phobius"/>
    </source>
</evidence>
<feature type="transmembrane region" description="Helical" evidence="2">
    <location>
        <begin position="38"/>
        <end position="58"/>
    </location>
</feature>
<accession>A0AAN6SB02</accession>
<name>A0AAN6SB02_9PEZI</name>
<dbReference type="AlphaFoldDB" id="A0AAN6SB02"/>
<evidence type="ECO:0000256" key="1">
    <source>
        <dbReference type="SAM" id="Coils"/>
    </source>
</evidence>
<reference evidence="4" key="1">
    <citation type="journal article" date="2023" name="Mol. Phylogenet. Evol.">
        <title>Genome-scale phylogeny and comparative genomics of the fungal order Sordariales.</title>
        <authorList>
            <person name="Hensen N."/>
            <person name="Bonometti L."/>
            <person name="Westerberg I."/>
            <person name="Brannstrom I.O."/>
            <person name="Guillou S."/>
            <person name="Cros-Aarteil S."/>
            <person name="Calhoun S."/>
            <person name="Haridas S."/>
            <person name="Kuo A."/>
            <person name="Mondo S."/>
            <person name="Pangilinan J."/>
            <person name="Riley R."/>
            <person name="LaButti K."/>
            <person name="Andreopoulos B."/>
            <person name="Lipzen A."/>
            <person name="Chen C."/>
            <person name="Yan M."/>
            <person name="Daum C."/>
            <person name="Ng V."/>
            <person name="Clum A."/>
            <person name="Steindorff A."/>
            <person name="Ohm R.A."/>
            <person name="Martin F."/>
            <person name="Silar P."/>
            <person name="Natvig D.O."/>
            <person name="Lalanne C."/>
            <person name="Gautier V."/>
            <person name="Ament-Velasquez S.L."/>
            <person name="Kruys A."/>
            <person name="Hutchinson M.I."/>
            <person name="Powell A.J."/>
            <person name="Barry K."/>
            <person name="Miller A.N."/>
            <person name="Grigoriev I.V."/>
            <person name="Debuchy R."/>
            <person name="Gladieux P."/>
            <person name="Hiltunen Thoren M."/>
            <person name="Johannesson H."/>
        </authorList>
    </citation>
    <scope>NUCLEOTIDE SEQUENCE [LARGE SCALE GENOMIC DNA]</scope>
    <source>
        <strain evidence="4">CBS 340.73</strain>
    </source>
</reference>
<proteinExistence type="predicted"/>
<evidence type="ECO:0000313" key="4">
    <source>
        <dbReference type="Proteomes" id="UP001303473"/>
    </source>
</evidence>
<evidence type="ECO:0008006" key="5">
    <source>
        <dbReference type="Google" id="ProtNLM"/>
    </source>
</evidence>